<keyword evidence="1" id="KW-1133">Transmembrane helix</keyword>
<keyword evidence="1" id="KW-0812">Transmembrane</keyword>
<evidence type="ECO:0000313" key="2">
    <source>
        <dbReference type="EMBL" id="KAK9415439.1"/>
    </source>
</evidence>
<keyword evidence="1" id="KW-0472">Membrane</keyword>
<proteinExistence type="predicted"/>
<gene>
    <name evidence="2" type="ORF">SUNI508_10463</name>
</gene>
<dbReference type="Proteomes" id="UP001408356">
    <property type="component" value="Unassembled WGS sequence"/>
</dbReference>
<evidence type="ECO:0000313" key="3">
    <source>
        <dbReference type="Proteomes" id="UP001408356"/>
    </source>
</evidence>
<organism evidence="2 3">
    <name type="scientific">Seiridium unicorne</name>
    <dbReference type="NCBI Taxonomy" id="138068"/>
    <lineage>
        <taxon>Eukaryota</taxon>
        <taxon>Fungi</taxon>
        <taxon>Dikarya</taxon>
        <taxon>Ascomycota</taxon>
        <taxon>Pezizomycotina</taxon>
        <taxon>Sordariomycetes</taxon>
        <taxon>Xylariomycetidae</taxon>
        <taxon>Amphisphaeriales</taxon>
        <taxon>Sporocadaceae</taxon>
        <taxon>Seiridium</taxon>
    </lineage>
</organism>
<comment type="caution">
    <text evidence="2">The sequence shown here is derived from an EMBL/GenBank/DDBJ whole genome shotgun (WGS) entry which is preliminary data.</text>
</comment>
<sequence length="50" mass="5289">MMDIDPTIQAIFGPLPSTVSLYDSTTMTYDVVSCIILAVAAASVVLGFYS</sequence>
<dbReference type="EMBL" id="JARVKF010000416">
    <property type="protein sequence ID" value="KAK9415439.1"/>
    <property type="molecule type" value="Genomic_DNA"/>
</dbReference>
<keyword evidence="3" id="KW-1185">Reference proteome</keyword>
<protein>
    <submittedName>
        <fullName evidence="2">Integral membrane protein</fullName>
    </submittedName>
</protein>
<evidence type="ECO:0000256" key="1">
    <source>
        <dbReference type="SAM" id="Phobius"/>
    </source>
</evidence>
<accession>A0ABR2UM69</accession>
<name>A0ABR2UM69_9PEZI</name>
<reference evidence="2 3" key="1">
    <citation type="journal article" date="2024" name="J. Plant Pathol.">
        <title>Sequence and assembly of the genome of Seiridium unicorne, isolate CBS 538.82, causal agent of cypress canker disease.</title>
        <authorList>
            <person name="Scali E."/>
            <person name="Rocca G.D."/>
            <person name="Danti R."/>
            <person name="Garbelotto M."/>
            <person name="Barberini S."/>
            <person name="Baroncelli R."/>
            <person name="Emiliani G."/>
        </authorList>
    </citation>
    <scope>NUCLEOTIDE SEQUENCE [LARGE SCALE GENOMIC DNA]</scope>
    <source>
        <strain evidence="2 3">BM-138-508</strain>
    </source>
</reference>
<feature type="transmembrane region" description="Helical" evidence="1">
    <location>
        <begin position="27"/>
        <end position="49"/>
    </location>
</feature>